<protein>
    <submittedName>
        <fullName evidence="4">Uncharacterized protein</fullName>
    </submittedName>
</protein>
<comment type="similarity">
    <text evidence="1">Belongs to the mTERF family.</text>
</comment>
<sequence>MGFSVDSRMLVHALYSVVGVNEGTFERKFGILKSFGFSKHEYLEMFRKAPHLPRTSEEKLKLGIDFFLNTVKFKKEVLVYTPTLLLHSMENRVIPRYKVLEILKSKKLLKKDPSFMNVLHLTDEEFLERFISRFPNEAEELLVAYKGHTLDSSSVEEKC</sequence>
<accession>A0A067KVN5</accession>
<dbReference type="SMART" id="SM00733">
    <property type="entry name" value="Mterf"/>
    <property type="match status" value="3"/>
</dbReference>
<dbReference type="EMBL" id="KK914442">
    <property type="protein sequence ID" value="KDP36325.1"/>
    <property type="molecule type" value="Genomic_DNA"/>
</dbReference>
<name>A0A067KVN5_JATCU</name>
<keyword evidence="2" id="KW-0805">Transcription regulation</keyword>
<evidence type="ECO:0000256" key="3">
    <source>
        <dbReference type="ARBA" id="ARBA00022946"/>
    </source>
</evidence>
<dbReference type="InterPro" id="IPR003690">
    <property type="entry name" value="MTERF"/>
</dbReference>
<dbReference type="InterPro" id="IPR038538">
    <property type="entry name" value="MTERF_sf"/>
</dbReference>
<keyword evidence="5" id="KW-1185">Reference proteome</keyword>
<organism evidence="4 5">
    <name type="scientific">Jatropha curcas</name>
    <name type="common">Barbados nut</name>
    <dbReference type="NCBI Taxonomy" id="180498"/>
    <lineage>
        <taxon>Eukaryota</taxon>
        <taxon>Viridiplantae</taxon>
        <taxon>Streptophyta</taxon>
        <taxon>Embryophyta</taxon>
        <taxon>Tracheophyta</taxon>
        <taxon>Spermatophyta</taxon>
        <taxon>Magnoliopsida</taxon>
        <taxon>eudicotyledons</taxon>
        <taxon>Gunneridae</taxon>
        <taxon>Pentapetalae</taxon>
        <taxon>rosids</taxon>
        <taxon>fabids</taxon>
        <taxon>Malpighiales</taxon>
        <taxon>Euphorbiaceae</taxon>
        <taxon>Crotonoideae</taxon>
        <taxon>Jatropheae</taxon>
        <taxon>Jatropha</taxon>
    </lineage>
</organism>
<dbReference type="Proteomes" id="UP000027138">
    <property type="component" value="Unassembled WGS sequence"/>
</dbReference>
<reference evidence="4 5" key="1">
    <citation type="journal article" date="2014" name="PLoS ONE">
        <title>Global Analysis of Gene Expression Profiles in Physic Nut (Jatropha curcas L.) Seedlings Exposed to Salt Stress.</title>
        <authorList>
            <person name="Zhang L."/>
            <person name="Zhang C."/>
            <person name="Wu P."/>
            <person name="Chen Y."/>
            <person name="Li M."/>
            <person name="Jiang H."/>
            <person name="Wu G."/>
        </authorList>
    </citation>
    <scope>NUCLEOTIDE SEQUENCE [LARGE SCALE GENOMIC DNA]</scope>
    <source>
        <strain evidence="5">cv. GZQX0401</strain>
        <tissue evidence="4">Young leaves</tissue>
    </source>
</reference>
<keyword evidence="2" id="KW-0804">Transcription</keyword>
<keyword evidence="3" id="KW-0809">Transit peptide</keyword>
<evidence type="ECO:0000313" key="4">
    <source>
        <dbReference type="EMBL" id="KDP36325.1"/>
    </source>
</evidence>
<dbReference type="GO" id="GO:0003676">
    <property type="term" value="F:nucleic acid binding"/>
    <property type="evidence" value="ECO:0007669"/>
    <property type="project" value="InterPro"/>
</dbReference>
<proteinExistence type="inferred from homology"/>
<dbReference type="OrthoDB" id="637682at2759"/>
<evidence type="ECO:0000256" key="1">
    <source>
        <dbReference type="ARBA" id="ARBA00007692"/>
    </source>
</evidence>
<evidence type="ECO:0000313" key="5">
    <source>
        <dbReference type="Proteomes" id="UP000027138"/>
    </source>
</evidence>
<dbReference type="STRING" id="180498.A0A067KVN5"/>
<keyword evidence="2" id="KW-0806">Transcription termination</keyword>
<gene>
    <name evidence="4" type="ORF">JCGZ_09540</name>
</gene>
<dbReference type="AlphaFoldDB" id="A0A067KVN5"/>
<dbReference type="GO" id="GO:0006353">
    <property type="term" value="P:DNA-templated transcription termination"/>
    <property type="evidence" value="ECO:0007669"/>
    <property type="project" value="UniProtKB-KW"/>
</dbReference>
<dbReference type="PANTHER" id="PTHR13068:SF173">
    <property type="entry name" value="EMB|CAB62602.1"/>
    <property type="match status" value="1"/>
</dbReference>
<evidence type="ECO:0000256" key="2">
    <source>
        <dbReference type="ARBA" id="ARBA00022472"/>
    </source>
</evidence>
<dbReference type="PANTHER" id="PTHR13068">
    <property type="entry name" value="CGI-12 PROTEIN-RELATED"/>
    <property type="match status" value="1"/>
</dbReference>
<dbReference type="Gene3D" id="1.25.70.10">
    <property type="entry name" value="Transcription termination factor 3, mitochondrial"/>
    <property type="match status" value="1"/>
</dbReference>
<dbReference type="Pfam" id="PF02536">
    <property type="entry name" value="mTERF"/>
    <property type="match status" value="1"/>
</dbReference>